<dbReference type="InterPro" id="IPR058530">
    <property type="entry name" value="Baseplate_J-like_C"/>
</dbReference>
<accession>A0A1R0X0G9</accession>
<comment type="similarity">
    <text evidence="1">Belongs to the Mu gp47/PBSX XkdT family.</text>
</comment>
<dbReference type="EMBL" id="MKQP01000045">
    <property type="protein sequence ID" value="OMD25482.1"/>
    <property type="molecule type" value="Genomic_DNA"/>
</dbReference>
<dbReference type="PANTHER" id="PTHR37829">
    <property type="entry name" value="PHAGE-LIKE ELEMENT PBSX PROTEIN XKDT"/>
    <property type="match status" value="1"/>
</dbReference>
<dbReference type="AlphaFoldDB" id="A0A1R0X0G9"/>
<evidence type="ECO:0000259" key="2">
    <source>
        <dbReference type="Pfam" id="PF26078"/>
    </source>
</evidence>
<dbReference type="InterPro" id="IPR052399">
    <property type="entry name" value="Phage_Baseplate_Assmbl_Protein"/>
</dbReference>
<protein>
    <submittedName>
        <fullName evidence="4">Baseplate J protein</fullName>
    </submittedName>
</protein>
<dbReference type="Pfam" id="PF26078">
    <property type="entry name" value="Baseplate_J_M"/>
    <property type="match status" value="1"/>
</dbReference>
<evidence type="ECO:0000313" key="4">
    <source>
        <dbReference type="EMBL" id="OMD25482.1"/>
    </source>
</evidence>
<sequence>MYENQTFETILERMLDRVPDGLDKREGSIIYDAMAPAAMELAQMYVELDINANLIFADTASGDYLDRSIAWSGVTRKKATKAQLRGLFYNASNTLMDIPVGSRFAIGAINYKVISRLSLGEYRLEAEVEGVTGNQHFGALIPIDFINNLARAELTELLIPGTDRETDDALRQRYLDSARRPATSGNKYHYIEWALEVSGVGGARVFPLWSGPKTVKVVIVNTEGAPASSVLVNQVQDYIDPTAGKGEGQAPIGAVVTVTSAIGKTINISAKVTLAPGYSLQGVKNSFLERLETWRKSASFVSTYVSQAVIGSILLGTDGVIDYLGLLLNGAVGNIVLTEEEVPLIGIVELGV</sequence>
<dbReference type="InterPro" id="IPR058531">
    <property type="entry name" value="Baseplate_J_M"/>
</dbReference>
<organism evidence="4 5">
    <name type="scientific">Paenibacillus odorifer</name>
    <dbReference type="NCBI Taxonomy" id="189426"/>
    <lineage>
        <taxon>Bacteria</taxon>
        <taxon>Bacillati</taxon>
        <taxon>Bacillota</taxon>
        <taxon>Bacilli</taxon>
        <taxon>Bacillales</taxon>
        <taxon>Paenibacillaceae</taxon>
        <taxon>Paenibacillus</taxon>
    </lineage>
</organism>
<dbReference type="Proteomes" id="UP000187465">
    <property type="component" value="Unassembled WGS sequence"/>
</dbReference>
<dbReference type="PANTHER" id="PTHR37829:SF3">
    <property type="entry name" value="PROTEIN JAYE-RELATED"/>
    <property type="match status" value="1"/>
</dbReference>
<evidence type="ECO:0000256" key="1">
    <source>
        <dbReference type="ARBA" id="ARBA00038087"/>
    </source>
</evidence>
<feature type="domain" description="Baseplate J-like central" evidence="2">
    <location>
        <begin position="182"/>
        <end position="259"/>
    </location>
</feature>
<evidence type="ECO:0000313" key="5">
    <source>
        <dbReference type="Proteomes" id="UP000187465"/>
    </source>
</evidence>
<reference evidence="4 5" key="1">
    <citation type="submission" date="2016-10" db="EMBL/GenBank/DDBJ databases">
        <title>Paenibacillus species isolates.</title>
        <authorList>
            <person name="Beno S.M."/>
        </authorList>
    </citation>
    <scope>NUCLEOTIDE SEQUENCE [LARGE SCALE GENOMIC DNA]</scope>
    <source>
        <strain evidence="4 5">FSL H7-0604</strain>
    </source>
</reference>
<name>A0A1R0X0G9_9BACL</name>
<comment type="caution">
    <text evidence="4">The sequence shown here is derived from an EMBL/GenBank/DDBJ whole genome shotgun (WGS) entry which is preliminary data.</text>
</comment>
<proteinExistence type="inferred from homology"/>
<dbReference type="Pfam" id="PF26079">
    <property type="entry name" value="Baseplate_J_C"/>
    <property type="match status" value="1"/>
</dbReference>
<gene>
    <name evidence="4" type="ORF">BJP51_04335</name>
</gene>
<evidence type="ECO:0000259" key="3">
    <source>
        <dbReference type="Pfam" id="PF26079"/>
    </source>
</evidence>
<feature type="domain" description="Baseplate J-like C-terminal" evidence="3">
    <location>
        <begin position="266"/>
        <end position="350"/>
    </location>
</feature>